<comment type="caution">
    <text evidence="1">The sequence shown here is derived from an EMBL/GenBank/DDBJ whole genome shotgun (WGS) entry which is preliminary data.</text>
</comment>
<sequence>MNDNGSTKTNNMWTIFWAKIELCRNGNMILTISCVVDNFYTQALEYVDNIRQFVEIQGIFCYDRYVFVVDEQLFHTILLTACG</sequence>
<organism evidence="1 2">
    <name type="scientific">Paenibacillus agaridevorans</name>
    <dbReference type="NCBI Taxonomy" id="171404"/>
    <lineage>
        <taxon>Bacteria</taxon>
        <taxon>Bacillati</taxon>
        <taxon>Bacillota</taxon>
        <taxon>Bacilli</taxon>
        <taxon>Bacillales</taxon>
        <taxon>Paenibacillaceae</taxon>
        <taxon>Paenibacillus</taxon>
    </lineage>
</organism>
<evidence type="ECO:0000313" key="1">
    <source>
        <dbReference type="EMBL" id="GBG06928.1"/>
    </source>
</evidence>
<dbReference type="EMBL" id="BDQX01000067">
    <property type="protein sequence ID" value="GBG06928.1"/>
    <property type="molecule type" value="Genomic_DNA"/>
</dbReference>
<protein>
    <submittedName>
        <fullName evidence="1">Uncharacterized protein</fullName>
    </submittedName>
</protein>
<gene>
    <name evidence="1" type="ORF">PAT3040_01470</name>
</gene>
<accession>A0A2R5EPK6</accession>
<keyword evidence="2" id="KW-1185">Reference proteome</keyword>
<dbReference type="Proteomes" id="UP000245202">
    <property type="component" value="Unassembled WGS sequence"/>
</dbReference>
<dbReference type="AlphaFoldDB" id="A0A2R5EPK6"/>
<evidence type="ECO:0000313" key="2">
    <source>
        <dbReference type="Proteomes" id="UP000245202"/>
    </source>
</evidence>
<proteinExistence type="predicted"/>
<reference evidence="1 2" key="1">
    <citation type="submission" date="2017-08" db="EMBL/GenBank/DDBJ databases">
        <title>Substantial Increase in Enzyme Production by Combined Drug-Resistance Mutations in Paenibacillus agaridevorans.</title>
        <authorList>
            <person name="Tanaka Y."/>
            <person name="Funane K."/>
            <person name="Hosaka T."/>
            <person name="Shiwa Y."/>
            <person name="Fujita N."/>
            <person name="Miyazaki T."/>
            <person name="Yoshikawa H."/>
            <person name="Murakami K."/>
            <person name="Kasahara K."/>
            <person name="Inaoka T."/>
            <person name="Hiraga Y."/>
            <person name="Ochi K."/>
        </authorList>
    </citation>
    <scope>NUCLEOTIDE SEQUENCE [LARGE SCALE GENOMIC DNA]</scope>
    <source>
        <strain evidence="1 2">T-3040</strain>
    </source>
</reference>
<name>A0A2R5EPK6_9BACL</name>